<sequence length="213" mass="22830">MNAEAGMGMSLDDMIKKNRKANKKKSPAASKTKAKTAAKAGKKKKAKGTSGGAAAMTGVKTVTIKKKVTKNKQGKIISSKAQIVGKSKSGNKAANKVDYGMKLFVSNLDFGVTNKDLRELFGECGPLKSFNIHFKEGGKSQGTADVIFKHRADALKAIRQYNGRTLDGRAMEIQGLDITPPAPQVMQRLGGAKTNIKKKKGRNNFAKNAMDTN</sequence>
<evidence type="ECO:0000256" key="3">
    <source>
        <dbReference type="SAM" id="MobiDB-lite"/>
    </source>
</evidence>
<dbReference type="SMART" id="SM00360">
    <property type="entry name" value="RRM"/>
    <property type="match status" value="1"/>
</dbReference>
<dbReference type="EMBL" id="HBHZ01011034">
    <property type="protein sequence ID" value="CAE0195418.1"/>
    <property type="molecule type" value="Transcribed_RNA"/>
</dbReference>
<dbReference type="AlphaFoldDB" id="A0A7S3CHR4"/>
<evidence type="ECO:0000256" key="2">
    <source>
        <dbReference type="PROSITE-ProRule" id="PRU00176"/>
    </source>
</evidence>
<feature type="region of interest" description="Disordered" evidence="3">
    <location>
        <begin position="1"/>
        <end position="52"/>
    </location>
</feature>
<dbReference type="SUPFAM" id="SSF54928">
    <property type="entry name" value="RNA-binding domain, RBD"/>
    <property type="match status" value="1"/>
</dbReference>
<dbReference type="InterPro" id="IPR051229">
    <property type="entry name" value="ALYREF_mRNA_export"/>
</dbReference>
<feature type="domain" description="RRM" evidence="4">
    <location>
        <begin position="101"/>
        <end position="174"/>
    </location>
</feature>
<evidence type="ECO:0000259" key="4">
    <source>
        <dbReference type="PROSITE" id="PS50102"/>
    </source>
</evidence>
<reference evidence="5" key="1">
    <citation type="submission" date="2021-01" db="EMBL/GenBank/DDBJ databases">
        <authorList>
            <person name="Corre E."/>
            <person name="Pelletier E."/>
            <person name="Niang G."/>
            <person name="Scheremetjew M."/>
            <person name="Finn R."/>
            <person name="Kale V."/>
            <person name="Holt S."/>
            <person name="Cochrane G."/>
            <person name="Meng A."/>
            <person name="Brown T."/>
            <person name="Cohen L."/>
        </authorList>
    </citation>
    <scope>NUCLEOTIDE SEQUENCE</scope>
    <source>
        <strain evidence="5">RCC1871</strain>
    </source>
</reference>
<dbReference type="PANTHER" id="PTHR19965">
    <property type="entry name" value="RNA AND EXPORT FACTOR BINDING PROTEIN"/>
    <property type="match status" value="1"/>
</dbReference>
<dbReference type="GO" id="GO:0003729">
    <property type="term" value="F:mRNA binding"/>
    <property type="evidence" value="ECO:0007669"/>
    <property type="project" value="TreeGrafter"/>
</dbReference>
<evidence type="ECO:0000313" key="5">
    <source>
        <dbReference type="EMBL" id="CAE0195418.1"/>
    </source>
</evidence>
<organism evidence="5">
    <name type="scientific">Chloropicon roscoffensis</name>
    <dbReference type="NCBI Taxonomy" id="1461544"/>
    <lineage>
        <taxon>Eukaryota</taxon>
        <taxon>Viridiplantae</taxon>
        <taxon>Chlorophyta</taxon>
        <taxon>Chloropicophyceae</taxon>
        <taxon>Chloropicales</taxon>
        <taxon>Chloropicaceae</taxon>
        <taxon>Chloropicon</taxon>
    </lineage>
</organism>
<dbReference type="PANTHER" id="PTHR19965:SF35">
    <property type="entry name" value="RNA ANNEALING PROTEIN YRA1"/>
    <property type="match status" value="1"/>
</dbReference>
<protein>
    <recommendedName>
        <fullName evidence="4">RRM domain-containing protein</fullName>
    </recommendedName>
</protein>
<feature type="compositionally biased region" description="Basic residues" evidence="3">
    <location>
        <begin position="17"/>
        <end position="47"/>
    </location>
</feature>
<dbReference type="Gene3D" id="3.30.70.330">
    <property type="match status" value="1"/>
</dbReference>
<dbReference type="InterPro" id="IPR035979">
    <property type="entry name" value="RBD_domain_sf"/>
</dbReference>
<dbReference type="GO" id="GO:0006406">
    <property type="term" value="P:mRNA export from nucleus"/>
    <property type="evidence" value="ECO:0007669"/>
    <property type="project" value="TreeGrafter"/>
</dbReference>
<keyword evidence="1 2" id="KW-0694">RNA-binding</keyword>
<dbReference type="Pfam" id="PF00076">
    <property type="entry name" value="RRM_1"/>
    <property type="match status" value="1"/>
</dbReference>
<dbReference type="InterPro" id="IPR012677">
    <property type="entry name" value="Nucleotide-bd_a/b_plait_sf"/>
</dbReference>
<dbReference type="PROSITE" id="PS50102">
    <property type="entry name" value="RRM"/>
    <property type="match status" value="1"/>
</dbReference>
<proteinExistence type="predicted"/>
<dbReference type="GO" id="GO:0005634">
    <property type="term" value="C:nucleus"/>
    <property type="evidence" value="ECO:0007669"/>
    <property type="project" value="TreeGrafter"/>
</dbReference>
<gene>
    <name evidence="5" type="ORF">CROS1456_LOCUS8515</name>
</gene>
<accession>A0A7S3CHR4</accession>
<name>A0A7S3CHR4_9CHLO</name>
<dbReference type="InterPro" id="IPR000504">
    <property type="entry name" value="RRM_dom"/>
</dbReference>
<evidence type="ECO:0000256" key="1">
    <source>
        <dbReference type="ARBA" id="ARBA00022884"/>
    </source>
</evidence>